<accession>A0A3P6FWD2</accession>
<organism evidence="1">
    <name type="scientific">Brassica oleracea</name>
    <name type="common">Wild cabbage</name>
    <dbReference type="NCBI Taxonomy" id="3712"/>
    <lineage>
        <taxon>Eukaryota</taxon>
        <taxon>Viridiplantae</taxon>
        <taxon>Streptophyta</taxon>
        <taxon>Embryophyta</taxon>
        <taxon>Tracheophyta</taxon>
        <taxon>Spermatophyta</taxon>
        <taxon>Magnoliopsida</taxon>
        <taxon>eudicotyledons</taxon>
        <taxon>Gunneridae</taxon>
        <taxon>Pentapetalae</taxon>
        <taxon>rosids</taxon>
        <taxon>malvids</taxon>
        <taxon>Brassicales</taxon>
        <taxon>Brassicaceae</taxon>
        <taxon>Brassiceae</taxon>
        <taxon>Brassica</taxon>
    </lineage>
</organism>
<sequence length="44" mass="5238">MRHCHSFVQFIYTDFDFCKHTNYCYGNMVAEQSAWETQKAKGVD</sequence>
<name>A0A3P6FWD2_BRAOL</name>
<dbReference type="EMBL" id="LR031880">
    <property type="protein sequence ID" value="VDD62667.1"/>
    <property type="molecule type" value="Genomic_DNA"/>
</dbReference>
<gene>
    <name evidence="1" type="ORF">BOLC6T38120H</name>
</gene>
<evidence type="ECO:0000313" key="1">
    <source>
        <dbReference type="EMBL" id="VDD62667.1"/>
    </source>
</evidence>
<proteinExistence type="predicted"/>
<dbReference type="AlphaFoldDB" id="A0A3P6FWD2"/>
<reference evidence="1" key="1">
    <citation type="submission" date="2018-11" db="EMBL/GenBank/DDBJ databases">
        <authorList>
            <consortium name="Genoscope - CEA"/>
            <person name="William W."/>
        </authorList>
    </citation>
    <scope>NUCLEOTIDE SEQUENCE</scope>
</reference>
<protein>
    <submittedName>
        <fullName evidence="1">Uncharacterized protein</fullName>
    </submittedName>
</protein>